<keyword evidence="1" id="KW-0378">Hydrolase</keyword>
<reference evidence="3" key="1">
    <citation type="submission" date="2022-04" db="EMBL/GenBank/DDBJ databases">
        <authorList>
            <person name="Friedrich I."/>
            <person name="Schneider D."/>
            <person name="Poehlein A."/>
            <person name="Hertel R."/>
            <person name="Daniel R."/>
        </authorList>
    </citation>
    <scope>NUCLEOTIDE SEQUENCE</scope>
</reference>
<dbReference type="Proteomes" id="UP001055634">
    <property type="component" value="Segment"/>
</dbReference>
<dbReference type="Gene3D" id="3.90.79.10">
    <property type="entry name" value="Nucleoside Triphosphate Pyrophosphohydrolase"/>
    <property type="match status" value="1"/>
</dbReference>
<keyword evidence="4" id="KW-1185">Reference proteome</keyword>
<name>A0A9E7SQN6_9CAUD</name>
<dbReference type="GO" id="GO:0016787">
    <property type="term" value="F:hydrolase activity"/>
    <property type="evidence" value="ECO:0007669"/>
    <property type="project" value="UniProtKB-KW"/>
</dbReference>
<dbReference type="PROSITE" id="PS00893">
    <property type="entry name" value="NUDIX_BOX"/>
    <property type="match status" value="1"/>
</dbReference>
<dbReference type="InterPro" id="IPR020084">
    <property type="entry name" value="NUDIX_hydrolase_CS"/>
</dbReference>
<evidence type="ECO:0000313" key="3">
    <source>
        <dbReference type="EMBL" id="UTC28054.1"/>
    </source>
</evidence>
<accession>A0A9E7SQN6</accession>
<feature type="domain" description="Nudix hydrolase" evidence="2">
    <location>
        <begin position="36"/>
        <end position="94"/>
    </location>
</feature>
<dbReference type="EMBL" id="ON529850">
    <property type="protein sequence ID" value="UTC28054.1"/>
    <property type="molecule type" value="Genomic_DNA"/>
</dbReference>
<evidence type="ECO:0000259" key="2">
    <source>
        <dbReference type="Pfam" id="PF00293"/>
    </source>
</evidence>
<evidence type="ECO:0000256" key="1">
    <source>
        <dbReference type="ARBA" id="ARBA00022801"/>
    </source>
</evidence>
<evidence type="ECO:0000313" key="4">
    <source>
        <dbReference type="Proteomes" id="UP001055634"/>
    </source>
</evidence>
<gene>
    <name evidence="3" type="ORF">GURKE_00220</name>
</gene>
<dbReference type="InterPro" id="IPR000086">
    <property type="entry name" value="NUDIX_hydrolase_dom"/>
</dbReference>
<dbReference type="InterPro" id="IPR015797">
    <property type="entry name" value="NUDIX_hydrolase-like_dom_sf"/>
</dbReference>
<protein>
    <submittedName>
        <fullName evidence="3">8-oxo-dGTP diphosphatase</fullName>
    </submittedName>
</protein>
<proteinExistence type="predicted"/>
<dbReference type="SUPFAM" id="SSF55811">
    <property type="entry name" value="Nudix"/>
    <property type="match status" value="1"/>
</dbReference>
<organism evidence="3 4">
    <name type="scientific">Brevundimonas phage vB_BpoS-Gurke</name>
    <dbReference type="NCBI Taxonomy" id="2948599"/>
    <lineage>
        <taxon>Viruses</taxon>
        <taxon>Duplodnaviria</taxon>
        <taxon>Heunggongvirae</taxon>
        <taxon>Uroviricota</taxon>
        <taxon>Caudoviricetes</taxon>
        <taxon>Jeanschmidtviridae</taxon>
        <taxon>Kikimoravirus</taxon>
        <taxon>Kikimoravirus gurke</taxon>
    </lineage>
</organism>
<sequence>MVGTTVYTQYDVDYLPQPNLIDLVLSTDQAPAHLTRTAFMVPVTPQGVILANNRRRGVEIPGGHVEPGETLAGAAWRETLEETGCYADLAYPIGYLRMVSEALVPLDWPYPHPISYQQFFAGRIHAREAYAPNDECLAPVTVLRDAVAQLEKPTTRYFVEAALRRISARP</sequence>
<dbReference type="Pfam" id="PF00293">
    <property type="entry name" value="NUDIX"/>
    <property type="match status" value="1"/>
</dbReference>